<dbReference type="Proteomes" id="UP001497392">
    <property type="component" value="Unassembled WGS sequence"/>
</dbReference>
<reference evidence="1 2" key="1">
    <citation type="submission" date="2024-06" db="EMBL/GenBank/DDBJ databases">
        <authorList>
            <person name="Kraege A."/>
            <person name="Thomma B."/>
        </authorList>
    </citation>
    <scope>NUCLEOTIDE SEQUENCE [LARGE SCALE GENOMIC DNA]</scope>
</reference>
<protein>
    <submittedName>
        <fullName evidence="1">G7052 protein</fullName>
    </submittedName>
</protein>
<proteinExistence type="predicted"/>
<sequence>MKRIHRCNWTLEARLHVLLVRPMMSKALALACVLIVLLAGSAYGAGRTYPKMSAPSSAVEMPLPSNIKLDAAYLNFLLGELALAQFSYAVKADPPAMAAAVYPADSSEKPVVYEVMPAMPALEAP</sequence>
<organism evidence="1 2">
    <name type="scientific">Coccomyxa viridis</name>
    <dbReference type="NCBI Taxonomy" id="1274662"/>
    <lineage>
        <taxon>Eukaryota</taxon>
        <taxon>Viridiplantae</taxon>
        <taxon>Chlorophyta</taxon>
        <taxon>core chlorophytes</taxon>
        <taxon>Trebouxiophyceae</taxon>
        <taxon>Trebouxiophyceae incertae sedis</taxon>
        <taxon>Coccomyxaceae</taxon>
        <taxon>Coccomyxa</taxon>
    </lineage>
</organism>
<comment type="caution">
    <text evidence="1">The sequence shown here is derived from an EMBL/GenBank/DDBJ whole genome shotgun (WGS) entry which is preliminary data.</text>
</comment>
<keyword evidence="2" id="KW-1185">Reference proteome</keyword>
<accession>A0ABP1G1S9</accession>
<dbReference type="EMBL" id="CAXHTA020000010">
    <property type="protein sequence ID" value="CAL5224377.1"/>
    <property type="molecule type" value="Genomic_DNA"/>
</dbReference>
<evidence type="ECO:0000313" key="1">
    <source>
        <dbReference type="EMBL" id="CAL5224377.1"/>
    </source>
</evidence>
<gene>
    <name evidence="1" type="primary">g7052</name>
    <name evidence="1" type="ORF">VP750_LOCUS6036</name>
</gene>
<name>A0ABP1G1S9_9CHLO</name>
<evidence type="ECO:0000313" key="2">
    <source>
        <dbReference type="Proteomes" id="UP001497392"/>
    </source>
</evidence>